<dbReference type="GO" id="GO:0004553">
    <property type="term" value="F:hydrolase activity, hydrolyzing O-glycosyl compounds"/>
    <property type="evidence" value="ECO:0007669"/>
    <property type="project" value="InterPro"/>
</dbReference>
<name>A0A0D7BW68_9AGAR</name>
<dbReference type="PANTHER" id="PTHR42812:SF16">
    <property type="entry name" value="HYDROLASE, PUTATIVE (AFU_ORTHOLOGUE AFUA_7G06110)-RELATED"/>
    <property type="match status" value="1"/>
</dbReference>
<protein>
    <submittedName>
        <fullName evidence="6">Glycoside hydrolase family 43 protein</fullName>
    </submittedName>
</protein>
<dbReference type="CDD" id="cd18617">
    <property type="entry name" value="GH43_XynB-like"/>
    <property type="match status" value="1"/>
</dbReference>
<dbReference type="Pfam" id="PF17851">
    <property type="entry name" value="GH43_C2"/>
    <property type="match status" value="1"/>
</dbReference>
<sequence>MKFSRVLPLLCSISSTNPIIPGFNPDPSIQRVGKDYFLVTSSFEWFPGVPVYHSTDLIRWELIGHALNRPSQLDMRGTAPSGGIFAPTLRFNEEEQQFYMITTFFDVISPPDVTRTPRAFYVTTKNIWDDASWSDAIYCEQTGIDPDLFHEGGDTYLLTALGAGFLGVEDPGYFSIFKSLIDRTNGNPLTETELFHISTLPLDTPRLAEGPHLYKRDRWYYLMTAEAGTAAEHRVMIKRSLSVDGPWEENPANPILFNGKDLSQPVGATGHADLVDTPEGDWFLVFLGTRKQNPQNATGYNQLGRETFLAPVRWEDDWPIVNDNKPITLQMDGLYELPRQKIWRDDFDQDTFADKAYYTARTPYRPFHSLTDKPGSLRLRGNAYTLSDRETPAAFFRKQVDLEVVWSTEVDFQPTSERHEAGATVFLSIQYHNEIAVTYKDGNRVVVARTARGPTAAITEEFFEIPTEGTVKLFIAAHRDHYELGYALGDEAASYVAKVSNRWLQSYVEGWQVFTGTFFGVYATGNQLPILQPADFNFVQTELLDDVS</sequence>
<proteinExistence type="inferred from homology"/>
<keyword evidence="2 4" id="KW-0378">Hydrolase</keyword>
<gene>
    <name evidence="6" type="ORF">CYLTODRAFT_428146</name>
</gene>
<dbReference type="SUPFAM" id="SSF75005">
    <property type="entry name" value="Arabinanase/levansucrase/invertase"/>
    <property type="match status" value="1"/>
</dbReference>
<comment type="similarity">
    <text evidence="1 4">Belongs to the glycosyl hydrolase 43 family.</text>
</comment>
<keyword evidence="3 4" id="KW-0326">Glycosidase</keyword>
<reference evidence="6 7" key="1">
    <citation type="journal article" date="2015" name="Fungal Genet. Biol.">
        <title>Evolution of novel wood decay mechanisms in Agaricales revealed by the genome sequences of Fistulina hepatica and Cylindrobasidium torrendii.</title>
        <authorList>
            <person name="Floudas D."/>
            <person name="Held B.W."/>
            <person name="Riley R."/>
            <person name="Nagy L.G."/>
            <person name="Koehler G."/>
            <person name="Ransdell A.S."/>
            <person name="Younus H."/>
            <person name="Chow J."/>
            <person name="Chiniquy J."/>
            <person name="Lipzen A."/>
            <person name="Tritt A."/>
            <person name="Sun H."/>
            <person name="Haridas S."/>
            <person name="LaButti K."/>
            <person name="Ohm R.A."/>
            <person name="Kues U."/>
            <person name="Blanchette R.A."/>
            <person name="Grigoriev I.V."/>
            <person name="Minto R.E."/>
            <person name="Hibbett D.S."/>
        </authorList>
    </citation>
    <scope>NUCLEOTIDE SEQUENCE [LARGE SCALE GENOMIC DNA]</scope>
    <source>
        <strain evidence="6 7">FP15055 ss-10</strain>
    </source>
</reference>
<evidence type="ECO:0000313" key="6">
    <source>
        <dbReference type="EMBL" id="KIY73876.1"/>
    </source>
</evidence>
<dbReference type="Gene3D" id="2.60.120.200">
    <property type="match status" value="1"/>
</dbReference>
<dbReference type="InterPro" id="IPR023296">
    <property type="entry name" value="Glyco_hydro_beta-prop_sf"/>
</dbReference>
<evidence type="ECO:0000259" key="5">
    <source>
        <dbReference type="Pfam" id="PF17851"/>
    </source>
</evidence>
<dbReference type="Proteomes" id="UP000054007">
    <property type="component" value="Unassembled WGS sequence"/>
</dbReference>
<dbReference type="InterPro" id="IPR006710">
    <property type="entry name" value="Glyco_hydro_43"/>
</dbReference>
<dbReference type="InterPro" id="IPR013320">
    <property type="entry name" value="ConA-like_dom_sf"/>
</dbReference>
<organism evidence="6 7">
    <name type="scientific">Cylindrobasidium torrendii FP15055 ss-10</name>
    <dbReference type="NCBI Taxonomy" id="1314674"/>
    <lineage>
        <taxon>Eukaryota</taxon>
        <taxon>Fungi</taxon>
        <taxon>Dikarya</taxon>
        <taxon>Basidiomycota</taxon>
        <taxon>Agaricomycotina</taxon>
        <taxon>Agaricomycetes</taxon>
        <taxon>Agaricomycetidae</taxon>
        <taxon>Agaricales</taxon>
        <taxon>Marasmiineae</taxon>
        <taxon>Physalacriaceae</taxon>
        <taxon>Cylindrobasidium</taxon>
    </lineage>
</organism>
<dbReference type="STRING" id="1314674.A0A0D7BW68"/>
<evidence type="ECO:0000256" key="1">
    <source>
        <dbReference type="ARBA" id="ARBA00009865"/>
    </source>
</evidence>
<dbReference type="SUPFAM" id="SSF49899">
    <property type="entry name" value="Concanavalin A-like lectins/glucanases"/>
    <property type="match status" value="1"/>
</dbReference>
<accession>A0A0D7BW68</accession>
<evidence type="ECO:0000313" key="7">
    <source>
        <dbReference type="Proteomes" id="UP000054007"/>
    </source>
</evidence>
<dbReference type="Gene3D" id="2.115.10.20">
    <property type="entry name" value="Glycosyl hydrolase domain, family 43"/>
    <property type="match status" value="1"/>
</dbReference>
<evidence type="ECO:0000256" key="3">
    <source>
        <dbReference type="ARBA" id="ARBA00023295"/>
    </source>
</evidence>
<dbReference type="GO" id="GO:0005975">
    <property type="term" value="P:carbohydrate metabolic process"/>
    <property type="evidence" value="ECO:0007669"/>
    <property type="project" value="InterPro"/>
</dbReference>
<dbReference type="EMBL" id="KN880433">
    <property type="protein sequence ID" value="KIY73876.1"/>
    <property type="molecule type" value="Genomic_DNA"/>
</dbReference>
<dbReference type="InterPro" id="IPR051795">
    <property type="entry name" value="Glycosyl_Hydrlase_43"/>
</dbReference>
<dbReference type="AlphaFoldDB" id="A0A0D7BW68"/>
<evidence type="ECO:0000256" key="4">
    <source>
        <dbReference type="RuleBase" id="RU361187"/>
    </source>
</evidence>
<evidence type="ECO:0000256" key="2">
    <source>
        <dbReference type="ARBA" id="ARBA00022801"/>
    </source>
</evidence>
<dbReference type="Pfam" id="PF04616">
    <property type="entry name" value="Glyco_hydro_43"/>
    <property type="match status" value="1"/>
</dbReference>
<keyword evidence="7" id="KW-1185">Reference proteome</keyword>
<dbReference type="OrthoDB" id="2139957at2759"/>
<feature type="domain" description="Beta-xylosidase C-terminal Concanavalin A-like" evidence="5">
    <location>
        <begin position="344"/>
        <end position="540"/>
    </location>
</feature>
<dbReference type="InterPro" id="IPR041542">
    <property type="entry name" value="GH43_C2"/>
</dbReference>
<dbReference type="PANTHER" id="PTHR42812">
    <property type="entry name" value="BETA-XYLOSIDASE"/>
    <property type="match status" value="1"/>
</dbReference>